<proteinExistence type="predicted"/>
<dbReference type="RefSeq" id="WP_198420047.1">
    <property type="nucleotide sequence ID" value="NZ_AP014940.1"/>
</dbReference>
<dbReference type="AlphaFoldDB" id="A0AAU9AQV6"/>
<evidence type="ECO:0000256" key="2">
    <source>
        <dbReference type="SAM" id="SignalP"/>
    </source>
</evidence>
<reference evidence="3 4" key="1">
    <citation type="journal article" date="2017" name="DNA Res.">
        <title>Complete genome sequence and expression profile of the commercial lytic enzyme producer Lysobacter enzymogenes M497-1.</title>
        <authorList>
            <person name="Takami H."/>
            <person name="Toyoda A."/>
            <person name="Uchiyama I."/>
            <person name="Itoh T."/>
            <person name="Takaki Y."/>
            <person name="Arai W."/>
            <person name="Nishi S."/>
            <person name="Kawai M."/>
            <person name="Shinya K."/>
            <person name="Ikeda H."/>
        </authorList>
    </citation>
    <scope>NUCLEOTIDE SEQUENCE [LARGE SCALE GENOMIC DNA]</scope>
    <source>
        <strain evidence="3 4">M497-1</strain>
    </source>
</reference>
<evidence type="ECO:0008006" key="5">
    <source>
        <dbReference type="Google" id="ProtNLM"/>
    </source>
</evidence>
<name>A0AAU9AQV6_LYSEN</name>
<feature type="signal peptide" evidence="2">
    <location>
        <begin position="1"/>
        <end position="24"/>
    </location>
</feature>
<dbReference type="PROSITE" id="PS51257">
    <property type="entry name" value="PROKAR_LIPOPROTEIN"/>
    <property type="match status" value="1"/>
</dbReference>
<organism evidence="3 4">
    <name type="scientific">Lysobacter enzymogenes</name>
    <dbReference type="NCBI Taxonomy" id="69"/>
    <lineage>
        <taxon>Bacteria</taxon>
        <taxon>Pseudomonadati</taxon>
        <taxon>Pseudomonadota</taxon>
        <taxon>Gammaproteobacteria</taxon>
        <taxon>Lysobacterales</taxon>
        <taxon>Lysobacteraceae</taxon>
        <taxon>Lysobacter</taxon>
    </lineage>
</organism>
<dbReference type="KEGG" id="lem:LEN_2243"/>
<dbReference type="EMBL" id="AP014940">
    <property type="protein sequence ID" value="BAV97730.1"/>
    <property type="molecule type" value="Genomic_DNA"/>
</dbReference>
<evidence type="ECO:0000256" key="1">
    <source>
        <dbReference type="SAM" id="MobiDB-lite"/>
    </source>
</evidence>
<dbReference type="GeneID" id="83064108"/>
<gene>
    <name evidence="3" type="ORF">LEN_2243</name>
</gene>
<evidence type="ECO:0000313" key="3">
    <source>
        <dbReference type="EMBL" id="BAV97730.1"/>
    </source>
</evidence>
<protein>
    <recommendedName>
        <fullName evidence="5">Lipoprotein</fullName>
    </recommendedName>
</protein>
<feature type="region of interest" description="Disordered" evidence="1">
    <location>
        <begin position="22"/>
        <end position="49"/>
    </location>
</feature>
<evidence type="ECO:0000313" key="4">
    <source>
        <dbReference type="Proteomes" id="UP000218824"/>
    </source>
</evidence>
<keyword evidence="2" id="KW-0732">Signal</keyword>
<dbReference type="Proteomes" id="UP000218824">
    <property type="component" value="Chromosome"/>
</dbReference>
<accession>A0AAU9AQV6</accession>
<sequence length="186" mass="19975">MKQARIAALALAVALTACSKPPAAAPEAAQPAPAAQPAAAAPPAAPAAARPALPEGACAKTEDGFATFLEAYIAEPDKRAAYTAPEIEVRDIKDPSKLIAKQSAQQADPFRIVLVDSQWSYFEPGKPDGELARIQLDRKLEGDRMRLDFVKAEFSPDEEVVKTLGPPEAYVFGYEQGCWQLTLQLR</sequence>
<feature type="chain" id="PRO_5043908311" description="Lipoprotein" evidence="2">
    <location>
        <begin position="25"/>
        <end position="186"/>
    </location>
</feature>